<keyword evidence="3" id="KW-1185">Reference proteome</keyword>
<organism evidence="2 3">
    <name type="scientific">Neoroseomonas soli</name>
    <dbReference type="NCBI Taxonomy" id="1081025"/>
    <lineage>
        <taxon>Bacteria</taxon>
        <taxon>Pseudomonadati</taxon>
        <taxon>Pseudomonadota</taxon>
        <taxon>Alphaproteobacteria</taxon>
        <taxon>Acetobacterales</taxon>
        <taxon>Acetobacteraceae</taxon>
        <taxon>Neoroseomonas</taxon>
    </lineage>
</organism>
<dbReference type="Gene3D" id="3.40.190.10">
    <property type="entry name" value="Periplasmic binding protein-like II"/>
    <property type="match status" value="1"/>
</dbReference>
<sequence length="338" mass="35016">MPAHLRPTSVPVPAKRLPSRRAVLALPSVLAGLSPIAGRAQDGASRPITLVVPFPAGSVTDNVTRAVAQQLQEILGQTVVVDNRPGAQGTLAAAHVARSQPDGQTLLMGSSVMFVARSLIRNLPYDPVESFTPVSGIGSTSMMFMVPAASPLMSLADLSARARRTDAPLNVGFGSPTGQVVLALFATASGTQPTGVSYRGIPQAMSDLVGGHIEVAIVDLGTGIGQARAGRARPLAVSAAVRSPLAPEVPTLQEGFATAEMSLETIIAVLGPARMPAPVVARLDEAIRTALARTALQERFAALSTAVLPLSSGALDTRIRSDNARWEAMIREAGIQPE</sequence>
<gene>
    <name evidence="2" type="ORF">GXW76_00670</name>
</gene>
<dbReference type="EMBL" id="JAAEDM010000001">
    <property type="protein sequence ID" value="MBR0669670.1"/>
    <property type="molecule type" value="Genomic_DNA"/>
</dbReference>
<protein>
    <submittedName>
        <fullName evidence="2">Tripartite tricarboxylate transporter substrate binding protein</fullName>
    </submittedName>
</protein>
<dbReference type="InterPro" id="IPR042100">
    <property type="entry name" value="Bug_dom1"/>
</dbReference>
<dbReference type="Proteomes" id="UP001138751">
    <property type="component" value="Unassembled WGS sequence"/>
</dbReference>
<dbReference type="InterPro" id="IPR005064">
    <property type="entry name" value="BUG"/>
</dbReference>
<dbReference type="PANTHER" id="PTHR42928">
    <property type="entry name" value="TRICARBOXYLATE-BINDING PROTEIN"/>
    <property type="match status" value="1"/>
</dbReference>
<dbReference type="Pfam" id="PF03401">
    <property type="entry name" value="TctC"/>
    <property type="match status" value="1"/>
</dbReference>
<dbReference type="SUPFAM" id="SSF53850">
    <property type="entry name" value="Periplasmic binding protein-like II"/>
    <property type="match status" value="1"/>
</dbReference>
<dbReference type="CDD" id="cd07012">
    <property type="entry name" value="PBP2_Bug_TTT"/>
    <property type="match status" value="1"/>
</dbReference>
<name>A0A9X9WR91_9PROT</name>
<evidence type="ECO:0000313" key="3">
    <source>
        <dbReference type="Proteomes" id="UP001138751"/>
    </source>
</evidence>
<dbReference type="PIRSF" id="PIRSF017082">
    <property type="entry name" value="YflP"/>
    <property type="match status" value="1"/>
</dbReference>
<reference evidence="2" key="2">
    <citation type="journal article" date="2021" name="Syst. Appl. Microbiol.">
        <title>Roseomonas hellenica sp. nov., isolated from roots of wild-growing Alkanna tinctoria.</title>
        <authorList>
            <person name="Rat A."/>
            <person name="Naranjo H.D."/>
            <person name="Lebbe L."/>
            <person name="Cnockaert M."/>
            <person name="Krigas N."/>
            <person name="Grigoriadou K."/>
            <person name="Maloupa E."/>
            <person name="Willems A."/>
        </authorList>
    </citation>
    <scope>NUCLEOTIDE SEQUENCE</scope>
    <source>
        <strain evidence="2">LMG 31231</strain>
    </source>
</reference>
<dbReference type="PANTHER" id="PTHR42928:SF5">
    <property type="entry name" value="BLR1237 PROTEIN"/>
    <property type="match status" value="1"/>
</dbReference>
<evidence type="ECO:0000256" key="1">
    <source>
        <dbReference type="ARBA" id="ARBA00006987"/>
    </source>
</evidence>
<evidence type="ECO:0000313" key="2">
    <source>
        <dbReference type="EMBL" id="MBR0669670.1"/>
    </source>
</evidence>
<dbReference type="RefSeq" id="WP_211860016.1">
    <property type="nucleotide sequence ID" value="NZ_JAAEDM010000001.1"/>
</dbReference>
<accession>A0A9X9WR91</accession>
<dbReference type="AlphaFoldDB" id="A0A9X9WR91"/>
<comment type="similarity">
    <text evidence="1">Belongs to the UPF0065 (bug) family.</text>
</comment>
<reference evidence="2" key="1">
    <citation type="submission" date="2020-01" db="EMBL/GenBank/DDBJ databases">
        <authorList>
            <person name="Rat A."/>
        </authorList>
    </citation>
    <scope>NUCLEOTIDE SEQUENCE</scope>
    <source>
        <strain evidence="2">LMG 31231</strain>
    </source>
</reference>
<comment type="caution">
    <text evidence="2">The sequence shown here is derived from an EMBL/GenBank/DDBJ whole genome shotgun (WGS) entry which is preliminary data.</text>
</comment>
<dbReference type="Gene3D" id="3.40.190.150">
    <property type="entry name" value="Bordetella uptake gene, domain 1"/>
    <property type="match status" value="1"/>
</dbReference>
<proteinExistence type="inferred from homology"/>